<keyword evidence="5" id="KW-0805">Transcription regulation</keyword>
<evidence type="ECO:0000256" key="1">
    <source>
        <dbReference type="ARBA" id="ARBA00002945"/>
    </source>
</evidence>
<sequence>MDIHPDRLGKIAILAAISSREEEDIFKEHIAKNTKVKLGFTMVSGPRSDVTRTFVKSIVGCALQSGLIHHHHNEIHAVIHAGLECLKGLSSDVAAESSLKVKVAIATDGRWIVVAAYGESAFHPETNHERVGFGVMHI</sequence>
<dbReference type="Proteomes" id="UP000077405">
    <property type="component" value="Plasmid pYZ3"/>
</dbReference>
<dbReference type="KEGG" id="ahu:A6A40_23140"/>
<protein>
    <recommendedName>
        <fullName evidence="3">Hut operon positive regulatory protein</fullName>
    </recommendedName>
</protein>
<evidence type="ECO:0000313" key="8">
    <source>
        <dbReference type="Proteomes" id="UP000077405"/>
    </source>
</evidence>
<dbReference type="InterPro" id="IPR015111">
    <property type="entry name" value="Regulatory_HutP"/>
</dbReference>
<evidence type="ECO:0000256" key="6">
    <source>
        <dbReference type="ARBA" id="ARBA00023163"/>
    </source>
</evidence>
<evidence type="ECO:0000313" key="7">
    <source>
        <dbReference type="EMBL" id="AWB07943.1"/>
    </source>
</evidence>
<dbReference type="CDD" id="cd11640">
    <property type="entry name" value="HutP"/>
    <property type="match status" value="1"/>
</dbReference>
<dbReference type="OrthoDB" id="1724774at2"/>
<dbReference type="AlphaFoldDB" id="A0A2R4VU30"/>
<comment type="similarity">
    <text evidence="2">Belongs to the HutP family.</text>
</comment>
<organism evidence="7 8">
    <name type="scientific">Azospirillum humicireducens</name>
    <dbReference type="NCBI Taxonomy" id="1226968"/>
    <lineage>
        <taxon>Bacteria</taxon>
        <taxon>Pseudomonadati</taxon>
        <taxon>Pseudomonadota</taxon>
        <taxon>Alphaproteobacteria</taxon>
        <taxon>Rhodospirillales</taxon>
        <taxon>Azospirillaceae</taxon>
        <taxon>Azospirillum</taxon>
    </lineage>
</organism>
<reference evidence="7 8" key="1">
    <citation type="submission" date="2018-04" db="EMBL/GenBank/DDBJ databases">
        <title>Complete genome sequence of the nitrogen-fixing bacterium Azospirillum humicireducens type strain SgZ-5.</title>
        <authorList>
            <person name="Yu Z."/>
        </authorList>
    </citation>
    <scope>NUCLEOTIDE SEQUENCE [LARGE SCALE GENOMIC DNA]</scope>
    <source>
        <strain evidence="7 8">SgZ-5</strain>
        <plasmid evidence="7 8">pYZ3</plasmid>
    </source>
</reference>
<evidence type="ECO:0000256" key="5">
    <source>
        <dbReference type="ARBA" id="ARBA00023015"/>
    </source>
</evidence>
<dbReference type="Pfam" id="PF09021">
    <property type="entry name" value="HutP"/>
    <property type="match status" value="1"/>
</dbReference>
<accession>A0A2R4VU30</accession>
<keyword evidence="8" id="KW-1185">Reference proteome</keyword>
<dbReference type="RefSeq" id="WP_108548219.1">
    <property type="nucleotide sequence ID" value="NZ_CP028904.1"/>
</dbReference>
<gene>
    <name evidence="7" type="ORF">A6A40_23140</name>
</gene>
<keyword evidence="6" id="KW-0804">Transcription</keyword>
<dbReference type="SUPFAM" id="SSF111064">
    <property type="entry name" value="Hut operon positive regulatory protein HutP"/>
    <property type="match status" value="1"/>
</dbReference>
<dbReference type="EMBL" id="CP028904">
    <property type="protein sequence ID" value="AWB07943.1"/>
    <property type="molecule type" value="Genomic_DNA"/>
</dbReference>
<dbReference type="GO" id="GO:0003723">
    <property type="term" value="F:RNA binding"/>
    <property type="evidence" value="ECO:0007669"/>
    <property type="project" value="UniProtKB-KW"/>
</dbReference>
<dbReference type="Gene3D" id="3.40.1510.10">
    <property type="entry name" value="Hut operon regulatory protein HutP"/>
    <property type="match status" value="1"/>
</dbReference>
<comment type="function">
    <text evidence="1">Antiterminator that binds to cis-acting regulatory sequences on the mRNA in the presence of histidine, thereby suppressing transcription termination and activating the hut operon for histidine utilization.</text>
</comment>
<geneLocation type="plasmid" evidence="7 8">
    <name>pYZ3</name>
</geneLocation>
<evidence type="ECO:0000256" key="3">
    <source>
        <dbReference type="ARBA" id="ARBA00019377"/>
    </source>
</evidence>
<evidence type="ECO:0000256" key="4">
    <source>
        <dbReference type="ARBA" id="ARBA00022884"/>
    </source>
</evidence>
<dbReference type="InterPro" id="IPR036482">
    <property type="entry name" value="Regulatory_HutP_sf"/>
</dbReference>
<proteinExistence type="inferred from homology"/>
<evidence type="ECO:0000256" key="2">
    <source>
        <dbReference type="ARBA" id="ARBA00009992"/>
    </source>
</evidence>
<keyword evidence="7" id="KW-0614">Plasmid</keyword>
<name>A0A2R4VU30_9PROT</name>
<keyword evidence="4" id="KW-0694">RNA-binding</keyword>